<gene>
    <name evidence="3" type="ORF">GCM10011409_11360</name>
</gene>
<comment type="caution">
    <text evidence="3">The sequence shown here is derived from an EMBL/GenBank/DDBJ whole genome shotgun (WGS) entry which is preliminary data.</text>
</comment>
<evidence type="ECO:0000313" key="3">
    <source>
        <dbReference type="EMBL" id="GGB35623.1"/>
    </source>
</evidence>
<reference evidence="3" key="2">
    <citation type="submission" date="2020-09" db="EMBL/GenBank/DDBJ databases">
        <authorList>
            <person name="Sun Q."/>
            <person name="Zhou Y."/>
        </authorList>
    </citation>
    <scope>NUCLEOTIDE SEQUENCE</scope>
    <source>
        <strain evidence="3">CGMCC 1.15454</strain>
    </source>
</reference>
<evidence type="ECO:0000313" key="4">
    <source>
        <dbReference type="Proteomes" id="UP000621492"/>
    </source>
</evidence>
<evidence type="ECO:0000256" key="2">
    <source>
        <dbReference type="SAM" id="MobiDB-lite"/>
    </source>
</evidence>
<dbReference type="RefSeq" id="WP_102414379.1">
    <property type="nucleotide sequence ID" value="NZ_BMJD01000005.1"/>
</dbReference>
<dbReference type="Proteomes" id="UP000621492">
    <property type="component" value="Unassembled WGS sequence"/>
</dbReference>
<sequence length="73" mass="8420">MQEARSHLLKKDKANNSDESESREKQKTSEVTDEGEVTLDDYHALAAENQKLNERLGKLEEKMQSLSKENEEK</sequence>
<name>A0A9W5X515_9BACI</name>
<keyword evidence="1" id="KW-0175">Coiled coil</keyword>
<keyword evidence="4" id="KW-1185">Reference proteome</keyword>
<organism evidence="3 4">
    <name type="scientific">Lentibacillus populi</name>
    <dbReference type="NCBI Taxonomy" id="1827502"/>
    <lineage>
        <taxon>Bacteria</taxon>
        <taxon>Bacillati</taxon>
        <taxon>Bacillota</taxon>
        <taxon>Bacilli</taxon>
        <taxon>Bacillales</taxon>
        <taxon>Bacillaceae</taxon>
        <taxon>Lentibacillus</taxon>
    </lineage>
</organism>
<dbReference type="AlphaFoldDB" id="A0A9W5X515"/>
<accession>A0A9W5X515</accession>
<feature type="compositionally biased region" description="Basic and acidic residues" evidence="2">
    <location>
        <begin position="1"/>
        <end position="30"/>
    </location>
</feature>
<feature type="coiled-coil region" evidence="1">
    <location>
        <begin position="42"/>
        <end position="69"/>
    </location>
</feature>
<reference evidence="3" key="1">
    <citation type="journal article" date="2014" name="Int. J. Syst. Evol. Microbiol.">
        <title>Complete genome sequence of Corynebacterium casei LMG S-19264T (=DSM 44701T), isolated from a smear-ripened cheese.</title>
        <authorList>
            <consortium name="US DOE Joint Genome Institute (JGI-PGF)"/>
            <person name="Walter F."/>
            <person name="Albersmeier A."/>
            <person name="Kalinowski J."/>
            <person name="Ruckert C."/>
        </authorList>
    </citation>
    <scope>NUCLEOTIDE SEQUENCE</scope>
    <source>
        <strain evidence="3">CGMCC 1.15454</strain>
    </source>
</reference>
<protein>
    <submittedName>
        <fullName evidence="3">Uncharacterized protein</fullName>
    </submittedName>
</protein>
<dbReference type="EMBL" id="BMJD01000005">
    <property type="protein sequence ID" value="GGB35623.1"/>
    <property type="molecule type" value="Genomic_DNA"/>
</dbReference>
<feature type="region of interest" description="Disordered" evidence="2">
    <location>
        <begin position="1"/>
        <end position="37"/>
    </location>
</feature>
<proteinExistence type="predicted"/>
<evidence type="ECO:0000256" key="1">
    <source>
        <dbReference type="SAM" id="Coils"/>
    </source>
</evidence>